<dbReference type="InterPro" id="IPR021799">
    <property type="entry name" value="PIN-like_prokaryotic"/>
</dbReference>
<sequence>MPIKHVIINASPLITLYKSQLADLLPQLFGQVSVPPAVWREVTACKFDGMIRFLRQFDTGSGDYTQTRHQLLDNFTVDDIFNQIEQRRSQDSGMSGS</sequence>
<accession>A0A6M0S9K2</accession>
<evidence type="ECO:0000313" key="2">
    <source>
        <dbReference type="Proteomes" id="UP000473574"/>
    </source>
</evidence>
<name>A0A6M0S9K2_9CYAN</name>
<evidence type="ECO:0000313" key="1">
    <source>
        <dbReference type="EMBL" id="NEZ65090.1"/>
    </source>
</evidence>
<gene>
    <name evidence="1" type="ORF">D0962_20320</name>
</gene>
<dbReference type="Proteomes" id="UP000473574">
    <property type="component" value="Unassembled WGS sequence"/>
</dbReference>
<comment type="caution">
    <text evidence="1">The sequence shown here is derived from an EMBL/GenBank/DDBJ whole genome shotgun (WGS) entry which is preliminary data.</text>
</comment>
<dbReference type="Pfam" id="PF11848">
    <property type="entry name" value="DUF3368"/>
    <property type="match status" value="1"/>
</dbReference>
<dbReference type="EMBL" id="QZCE01000002">
    <property type="protein sequence ID" value="NEZ65090.1"/>
    <property type="molecule type" value="Genomic_DNA"/>
</dbReference>
<dbReference type="RefSeq" id="WP_163661777.1">
    <property type="nucleotide sequence ID" value="NZ_QZCE01000002.1"/>
</dbReference>
<proteinExistence type="predicted"/>
<dbReference type="AlphaFoldDB" id="A0A6M0S9K2"/>
<reference evidence="1 2" key="1">
    <citation type="journal article" date="2020" name="Microb. Ecol.">
        <title>Ecogenomics of the Marine Benthic Filamentous Cyanobacterium Adonisia.</title>
        <authorList>
            <person name="Walter J.M."/>
            <person name="Coutinho F.H."/>
            <person name="Leomil L."/>
            <person name="Hargreaves P.I."/>
            <person name="Campeao M.E."/>
            <person name="Vieira V.V."/>
            <person name="Silva B.S."/>
            <person name="Fistarol G.O."/>
            <person name="Salomon P.S."/>
            <person name="Sawabe T."/>
            <person name="Mino S."/>
            <person name="Hosokawa M."/>
            <person name="Miyashita H."/>
            <person name="Maruyama F."/>
            <person name="van Verk M.C."/>
            <person name="Dutilh B.E."/>
            <person name="Thompson C.C."/>
            <person name="Thompson F.L."/>
        </authorList>
    </citation>
    <scope>NUCLEOTIDE SEQUENCE [LARGE SCALE GENOMIC DNA]</scope>
    <source>
        <strain evidence="1 2">CCMR0082</strain>
    </source>
</reference>
<organism evidence="1 2">
    <name type="scientific">Adonisia turfae CCMR0082</name>
    <dbReference type="NCBI Taxonomy" id="2304604"/>
    <lineage>
        <taxon>Bacteria</taxon>
        <taxon>Bacillati</taxon>
        <taxon>Cyanobacteriota</taxon>
        <taxon>Adonisia</taxon>
        <taxon>Adonisia turfae</taxon>
    </lineage>
</organism>
<protein>
    <submittedName>
        <fullName evidence="1">Uncharacterized protein</fullName>
    </submittedName>
</protein>